<dbReference type="GeneID" id="93015162"/>
<keyword evidence="5 6" id="KW-0472">Membrane</keyword>
<dbReference type="AlphaFoldDB" id="A0A0E1WX31"/>
<dbReference type="Pfam" id="PF07947">
    <property type="entry name" value="YhhN"/>
    <property type="match status" value="1"/>
</dbReference>
<evidence type="ECO:0000256" key="2">
    <source>
        <dbReference type="ARBA" id="ARBA00007375"/>
    </source>
</evidence>
<keyword evidence="3 6" id="KW-0812">Transmembrane</keyword>
<dbReference type="HOGENOM" id="CLU_079086_0_2_5"/>
<feature type="transmembrane region" description="Helical" evidence="6">
    <location>
        <begin position="127"/>
        <end position="145"/>
    </location>
</feature>
<feature type="transmembrane region" description="Helical" evidence="6">
    <location>
        <begin position="43"/>
        <end position="63"/>
    </location>
</feature>
<sequence length="239" mass="26230">MRHKGLLEFGRNRTFYGLFLFCAVCAIAGSLLSHDGEISLWRWLHYLTKPTATLLLLGAVLCAKRTNSKPYGLAIAFGLAFAALGDFFLMLPGDYFMAGLICFLITHCTYIYALCRDARFGAHKGPFVVFTIVALAIIFGLWTSLPAALKIPVIIYAAALGVMAAQATSRALGTPAETPRHYAAWLAAAGGFFFMVSDTLLAYGRFSLHIPLNAFWVLGTYYAAQFLFARSTEDFANEH</sequence>
<feature type="transmembrane region" description="Helical" evidence="6">
    <location>
        <begin position="210"/>
        <end position="229"/>
    </location>
</feature>
<evidence type="ECO:0000256" key="4">
    <source>
        <dbReference type="ARBA" id="ARBA00022989"/>
    </source>
</evidence>
<comment type="subcellular location">
    <subcellularLocation>
        <location evidence="1">Membrane</location>
        <topology evidence="1">Multi-pass membrane protein</topology>
    </subcellularLocation>
</comment>
<dbReference type="InterPro" id="IPR012506">
    <property type="entry name" value="TMEM86B-like"/>
</dbReference>
<gene>
    <name evidence="7" type="ORF">BALG_01897</name>
</gene>
<protein>
    <submittedName>
        <fullName evidence="7">YhhN family protein</fullName>
    </submittedName>
</protein>
<proteinExistence type="inferred from homology"/>
<dbReference type="EMBL" id="EQ999534">
    <property type="protein sequence ID" value="EEZ28544.1"/>
    <property type="molecule type" value="Genomic_DNA"/>
</dbReference>
<dbReference type="Proteomes" id="UP000004659">
    <property type="component" value="Unassembled WGS sequence"/>
</dbReference>
<dbReference type="GO" id="GO:0016787">
    <property type="term" value="F:hydrolase activity"/>
    <property type="evidence" value="ECO:0007669"/>
    <property type="project" value="TreeGrafter"/>
</dbReference>
<organism evidence="7">
    <name type="scientific">Brucella pinnipedialis M292/94/1</name>
    <dbReference type="NCBI Taxonomy" id="520462"/>
    <lineage>
        <taxon>Bacteria</taxon>
        <taxon>Pseudomonadati</taxon>
        <taxon>Pseudomonadota</taxon>
        <taxon>Alphaproteobacteria</taxon>
        <taxon>Hyphomicrobiales</taxon>
        <taxon>Brucellaceae</taxon>
        <taxon>Brucella/Ochrobactrum group</taxon>
        <taxon>Brucella</taxon>
    </lineage>
</organism>
<evidence type="ECO:0000256" key="3">
    <source>
        <dbReference type="ARBA" id="ARBA00022692"/>
    </source>
</evidence>
<dbReference type="GO" id="GO:0016020">
    <property type="term" value="C:membrane"/>
    <property type="evidence" value="ECO:0007669"/>
    <property type="project" value="UniProtKB-SubCell"/>
</dbReference>
<evidence type="ECO:0000256" key="6">
    <source>
        <dbReference type="SAM" id="Phobius"/>
    </source>
</evidence>
<feature type="transmembrane region" description="Helical" evidence="6">
    <location>
        <begin position="184"/>
        <end position="204"/>
    </location>
</feature>
<feature type="transmembrane region" description="Helical" evidence="6">
    <location>
        <begin position="70"/>
        <end position="89"/>
    </location>
</feature>
<reference evidence="7" key="1">
    <citation type="submission" date="2009-01" db="EMBL/GenBank/DDBJ databases">
        <title>The Genome Sequence of Brucella pinnipedialis M292/94/1.</title>
        <authorList>
            <consortium name="The Broad Institute Genome Sequencing Platform"/>
            <person name="Ward D."/>
            <person name="Young S.K."/>
            <person name="Kodira C.D."/>
            <person name="Zeng Q."/>
            <person name="Koehrsen M."/>
            <person name="Alvarado L."/>
            <person name="Berlin A."/>
            <person name="Borenstein D."/>
            <person name="Chen Z."/>
            <person name="Engels R."/>
            <person name="Freedman E."/>
            <person name="Gellesch M."/>
            <person name="Goldberg J."/>
            <person name="Griggs A."/>
            <person name="Gujja S."/>
            <person name="Heiman D."/>
            <person name="Hepburn T."/>
            <person name="Howarth C."/>
            <person name="Jen D."/>
            <person name="Larson L."/>
            <person name="Lewis B."/>
            <person name="Mehta T."/>
            <person name="Park D."/>
            <person name="Pearson M."/>
            <person name="Roberts A."/>
            <person name="Saif S."/>
            <person name="Shea T."/>
            <person name="Shenoy N."/>
            <person name="Sisk P."/>
            <person name="Stolte C."/>
            <person name="Sykes S."/>
            <person name="Walk T."/>
            <person name="White J."/>
            <person name="Yandava C."/>
            <person name="Whatmore A.M."/>
            <person name="Perrett L.L."/>
            <person name="O'Callaghan D."/>
            <person name="Nusbaum C."/>
            <person name="Galagan J."/>
            <person name="Birren B."/>
        </authorList>
    </citation>
    <scope>NUCLEOTIDE SEQUENCE [LARGE SCALE GENOMIC DNA]</scope>
    <source>
        <strain evidence="7">M292/94/1</strain>
    </source>
</reference>
<accession>A0A0E1WX31</accession>
<name>A0A0E1WX31_9HYPH</name>
<comment type="similarity">
    <text evidence="2">Belongs to the TMEM86 family.</text>
</comment>
<feature type="transmembrane region" description="Helical" evidence="6">
    <location>
        <begin position="95"/>
        <end position="115"/>
    </location>
</feature>
<dbReference type="RefSeq" id="WP_002965596.1">
    <property type="nucleotide sequence ID" value="NZ_EQ999534.1"/>
</dbReference>
<evidence type="ECO:0000256" key="1">
    <source>
        <dbReference type="ARBA" id="ARBA00004141"/>
    </source>
</evidence>
<keyword evidence="4 6" id="KW-1133">Transmembrane helix</keyword>
<evidence type="ECO:0000313" key="7">
    <source>
        <dbReference type="EMBL" id="EEZ28544.1"/>
    </source>
</evidence>
<dbReference type="PANTHER" id="PTHR31885:SF6">
    <property type="entry name" value="GH04784P"/>
    <property type="match status" value="1"/>
</dbReference>
<evidence type="ECO:0000256" key="5">
    <source>
        <dbReference type="ARBA" id="ARBA00023136"/>
    </source>
</evidence>
<dbReference type="PANTHER" id="PTHR31885">
    <property type="entry name" value="GH04784P"/>
    <property type="match status" value="1"/>
</dbReference>